<feature type="transmembrane region" description="Helical" evidence="1">
    <location>
        <begin position="16"/>
        <end position="36"/>
    </location>
</feature>
<comment type="caution">
    <text evidence="2">The sequence shown here is derived from an EMBL/GenBank/DDBJ whole genome shotgun (WGS) entry which is preliminary data.</text>
</comment>
<accession>A0ABT0QF28</accession>
<evidence type="ECO:0000313" key="2">
    <source>
        <dbReference type="EMBL" id="MCL6295464.1"/>
    </source>
</evidence>
<feature type="transmembrane region" description="Helical" evidence="1">
    <location>
        <begin position="146"/>
        <end position="165"/>
    </location>
</feature>
<keyword evidence="1" id="KW-1133">Transmembrane helix</keyword>
<gene>
    <name evidence="2" type="ORF">M3P09_10700</name>
</gene>
<keyword evidence="1" id="KW-0472">Membrane</keyword>
<protein>
    <submittedName>
        <fullName evidence="2">Uncharacterized protein</fullName>
    </submittedName>
</protein>
<dbReference type="PROSITE" id="PS51257">
    <property type="entry name" value="PROKAR_LIPOPROTEIN"/>
    <property type="match status" value="1"/>
</dbReference>
<dbReference type="Proteomes" id="UP001165381">
    <property type="component" value="Unassembled WGS sequence"/>
</dbReference>
<evidence type="ECO:0000313" key="3">
    <source>
        <dbReference type="Proteomes" id="UP001165381"/>
    </source>
</evidence>
<organism evidence="2 3">
    <name type="scientific">Jejuia spongiicola</name>
    <dbReference type="NCBI Taxonomy" id="2942207"/>
    <lineage>
        <taxon>Bacteria</taxon>
        <taxon>Pseudomonadati</taxon>
        <taxon>Bacteroidota</taxon>
        <taxon>Flavobacteriia</taxon>
        <taxon>Flavobacteriales</taxon>
        <taxon>Flavobacteriaceae</taxon>
        <taxon>Jejuia</taxon>
    </lineage>
</organism>
<reference evidence="2" key="1">
    <citation type="submission" date="2022-05" db="EMBL/GenBank/DDBJ databases">
        <authorList>
            <person name="Park J.-S."/>
        </authorList>
    </citation>
    <scope>NUCLEOTIDE SEQUENCE</scope>
    <source>
        <strain evidence="2">2012CJ34-3</strain>
    </source>
</reference>
<name>A0ABT0QF28_9FLAO</name>
<evidence type="ECO:0000256" key="1">
    <source>
        <dbReference type="SAM" id="Phobius"/>
    </source>
</evidence>
<feature type="transmembrane region" description="Helical" evidence="1">
    <location>
        <begin position="42"/>
        <end position="62"/>
    </location>
</feature>
<proteinExistence type="predicted"/>
<keyword evidence="3" id="KW-1185">Reference proteome</keyword>
<keyword evidence="1" id="KW-0812">Transmembrane</keyword>
<dbReference type="RefSeq" id="WP_249973119.1">
    <property type="nucleotide sequence ID" value="NZ_JAMFLZ010000004.1"/>
</dbReference>
<dbReference type="EMBL" id="JAMFLZ010000004">
    <property type="protein sequence ID" value="MCL6295464.1"/>
    <property type="molecule type" value="Genomic_DNA"/>
</dbReference>
<sequence>MRGQISVNKAIKRGHLIVNVPVFVAIIGCPAFAFYLSNYNLIPSWGIGIAFLIGFVLAWLIWSYMITKWRIWAFENVRNVHELKKRAIQEKLIWNDGSIFEKTEIRNSNDKIKLKNLEKKFEKEDEYKEDYSLPPKMEIFYSKIHSYFELGVSILIIGIGIYFLLKGDTKNYILGTIMSVIGVYSSVKELRKLFNNKPLIIISNKGIKTKSAGFRNWSSIKNEEVIQEGYGKSAKSYLTYFYNDDEYEKLKIDSLNVSHKELENIIRTYRIRYTKTNANKSFN</sequence>